<dbReference type="GeneID" id="23301676"/>
<dbReference type="RefSeq" id="YP_009118521.1">
    <property type="nucleotide sequence ID" value="NC_026430.1"/>
</dbReference>
<sequence>MATTNVDALLAQFKLENDWNDDLISLINFYMKMLQDDKSLLSEQKANIMQQLCLRVDANPIENLQDCLMEYQRVCENCNALHAPNYEKYSDLFCRKCGNCLCSPDAAELGFSESSNDSLLNGIHCAYCQYYKSAV</sequence>
<dbReference type="OrthoDB" id="13720at10239"/>
<reference evidence="1 2" key="1">
    <citation type="journal article" date="2009" name="J. Invertebr. Pathol.">
        <title>Identification of a new nucleopolyhedrovirus from naturally-infected Condylorrhiza vestigialis (Guenee) (Lepidoptera: Crambidae) larvae on poplar plantations in South Brazil.</title>
        <authorList>
            <person name="Castro M.E."/>
            <person name="Ribeiro Z.M."/>
            <person name="Santos A.C."/>
            <person name="Souza M.L."/>
            <person name="Machado E.B."/>
            <person name="Sousa N.J."/>
            <person name="Moscardi F."/>
        </authorList>
    </citation>
    <scope>NUCLEOTIDE SEQUENCE [LARGE SCALE GENOMIC DNA]</scope>
</reference>
<name>A0A0B4ULZ8_9ABAC</name>
<dbReference type="KEGG" id="vg:23301676"/>
<keyword evidence="2" id="KW-1185">Reference proteome</keyword>
<dbReference type="Proteomes" id="UP000202427">
    <property type="component" value="Segment"/>
</dbReference>
<proteinExistence type="predicted"/>
<evidence type="ECO:0000313" key="2">
    <source>
        <dbReference type="Proteomes" id="UP000202427"/>
    </source>
</evidence>
<dbReference type="EMBL" id="KJ631623">
    <property type="protein sequence ID" value="AJD09203.1"/>
    <property type="molecule type" value="Genomic_DNA"/>
</dbReference>
<organism evidence="1 2">
    <name type="scientific">Condylorrhiza vestigialis mutiple nucleopolyhedrovirus</name>
    <dbReference type="NCBI Taxonomy" id="1592576"/>
    <lineage>
        <taxon>Viruses</taxon>
        <taxon>Viruses incertae sedis</taxon>
        <taxon>Naldaviricetes</taxon>
        <taxon>Lefavirales</taxon>
        <taxon>Baculoviridae</taxon>
        <taxon>Alphabaculovirus</taxon>
        <taxon>Alphabaculovirus covestigialis</taxon>
    </lineage>
</organism>
<accession>A0A0B4ULZ8</accession>
<gene>
    <name evidence="1" type="primary">ORF-38</name>
</gene>
<evidence type="ECO:0000313" key="1">
    <source>
        <dbReference type="EMBL" id="AJD09203.1"/>
    </source>
</evidence>
<protein>
    <submittedName>
        <fullName evidence="1">Uncharacterized protein</fullName>
    </submittedName>
</protein>